<keyword evidence="8" id="KW-1133">Transmembrane helix</keyword>
<dbReference type="PANTHER" id="PTHR11319:SF35">
    <property type="entry name" value="OUTER MEMBRANE PROTEIN PMPC-RELATED"/>
    <property type="match status" value="1"/>
</dbReference>
<evidence type="ECO:0000256" key="8">
    <source>
        <dbReference type="SAM" id="Phobius"/>
    </source>
</evidence>
<keyword evidence="5 9" id="KW-0732">Signal</keyword>
<dbReference type="SUPFAM" id="SSF51126">
    <property type="entry name" value="Pectin lyase-like"/>
    <property type="match status" value="1"/>
</dbReference>
<comment type="subcellular location">
    <subcellularLocation>
        <location evidence="1">Cell envelope</location>
    </subcellularLocation>
    <subcellularLocation>
        <location evidence="2">Cell outer membrane</location>
    </subcellularLocation>
    <subcellularLocation>
        <location evidence="3">Secreted</location>
    </subcellularLocation>
</comment>
<evidence type="ECO:0000256" key="2">
    <source>
        <dbReference type="ARBA" id="ARBA00004442"/>
    </source>
</evidence>
<feature type="chain" id="PRO_5046734443" description="Right handed beta helix domain-containing protein" evidence="9">
    <location>
        <begin position="18"/>
        <end position="647"/>
    </location>
</feature>
<evidence type="ECO:0000256" key="9">
    <source>
        <dbReference type="SAM" id="SignalP"/>
    </source>
</evidence>
<accession>A0ABR2I4V9</accession>
<organism evidence="10 11">
    <name type="scientific">Tritrichomonas musculus</name>
    <dbReference type="NCBI Taxonomy" id="1915356"/>
    <lineage>
        <taxon>Eukaryota</taxon>
        <taxon>Metamonada</taxon>
        <taxon>Parabasalia</taxon>
        <taxon>Tritrichomonadida</taxon>
        <taxon>Tritrichomonadidae</taxon>
        <taxon>Tritrichomonas</taxon>
    </lineage>
</organism>
<evidence type="ECO:0000313" key="11">
    <source>
        <dbReference type="Proteomes" id="UP001470230"/>
    </source>
</evidence>
<dbReference type="EMBL" id="JAPFFF010000020">
    <property type="protein sequence ID" value="KAK8857428.1"/>
    <property type="molecule type" value="Genomic_DNA"/>
</dbReference>
<dbReference type="SMART" id="SM00710">
    <property type="entry name" value="PbH1"/>
    <property type="match status" value="5"/>
</dbReference>
<keyword evidence="6 8" id="KW-0472">Membrane</keyword>
<dbReference type="Pfam" id="PF02415">
    <property type="entry name" value="Chlam_PMP"/>
    <property type="match status" value="2"/>
</dbReference>
<dbReference type="PANTHER" id="PTHR11319">
    <property type="entry name" value="G PROTEIN-COUPLED RECEPTOR-RELATED"/>
    <property type="match status" value="1"/>
</dbReference>
<comment type="caution">
    <text evidence="10">The sequence shown here is derived from an EMBL/GenBank/DDBJ whole genome shotgun (WGS) entry which is preliminary data.</text>
</comment>
<evidence type="ECO:0000256" key="4">
    <source>
        <dbReference type="ARBA" id="ARBA00022525"/>
    </source>
</evidence>
<evidence type="ECO:0008006" key="12">
    <source>
        <dbReference type="Google" id="ProtNLM"/>
    </source>
</evidence>
<proteinExistence type="predicted"/>
<reference evidence="10 11" key="1">
    <citation type="submission" date="2024-04" db="EMBL/GenBank/DDBJ databases">
        <title>Tritrichomonas musculus Genome.</title>
        <authorList>
            <person name="Alves-Ferreira E."/>
            <person name="Grigg M."/>
            <person name="Lorenzi H."/>
            <person name="Galac M."/>
        </authorList>
    </citation>
    <scope>NUCLEOTIDE SEQUENCE [LARGE SCALE GENOMIC DNA]</scope>
    <source>
        <strain evidence="10 11">EAF2021</strain>
    </source>
</reference>
<dbReference type="InterPro" id="IPR011050">
    <property type="entry name" value="Pectin_lyase_fold/virulence"/>
</dbReference>
<dbReference type="InterPro" id="IPR003368">
    <property type="entry name" value="POMP_repeat"/>
</dbReference>
<evidence type="ECO:0000256" key="7">
    <source>
        <dbReference type="ARBA" id="ARBA00023237"/>
    </source>
</evidence>
<protein>
    <recommendedName>
        <fullName evidence="12">Right handed beta helix domain-containing protein</fullName>
    </recommendedName>
</protein>
<sequence length="647" mass="73313">MIAFLPIIIILISTSYYEDHESVKRESLQNIKEEASKIENKAYLKAVHECLPKPESKVFDMSEGIYYIPQNTIAYACNQNLLRLNVLQSFLIVDSCRFSSLHSGSNGGGAIWLSINNNNFFATRENQIHNCHFIDCSEREGGAIYISVYRTSSLSFQIINNLFQNNRAMNNGGAIYYSAVKGKIESNRFINNTAEDGGAIYFDFSINDKSYKSVFVQNNLFEHISLDCKSMLCIYPMQMDLFQFSENTINITMANLSGVYFHVFNLKLRYGITKSNFSNNCIYPQLDENIKKVLKTEYATIDLDNAFVPSCPTLLPDDTIDSDLPIPDVVLNNDNCNTNNRCNYTVNEERITFVLVAVTHFYKFIQNEEDGGAIFLINCGINCVGATFNDCVSSVGGGGAIYIKNKFNIENNILLLNNKFNQCRAVYGGAVYLYSASEVADVSVRLCNFEYNENINLANKDPDLHGGSAIFVSLKTGSISECTFKVGRNSHGLIKLYNNFDESLNSHRLLEKQNVVSLSDCNFFENENSENSIYYINGNHGSSIEVNDCNFNGKRSRKSNYIEGKLLSEDSLKIRTNNCHFIYDNVKYNQNSLSKLNYWCICCTFLLLTVIFASLLILIFKKHDFFGIYVQDNLQFNELNENVDINS</sequence>
<keyword evidence="8" id="KW-0812">Transmembrane</keyword>
<keyword evidence="4" id="KW-0964">Secreted</keyword>
<evidence type="ECO:0000256" key="3">
    <source>
        <dbReference type="ARBA" id="ARBA00004613"/>
    </source>
</evidence>
<evidence type="ECO:0000313" key="10">
    <source>
        <dbReference type="EMBL" id="KAK8857428.1"/>
    </source>
</evidence>
<evidence type="ECO:0000256" key="5">
    <source>
        <dbReference type="ARBA" id="ARBA00022729"/>
    </source>
</evidence>
<name>A0ABR2I4V9_9EUKA</name>
<dbReference type="NCBIfam" id="TIGR01376">
    <property type="entry name" value="POMP_repeat"/>
    <property type="match status" value="1"/>
</dbReference>
<keyword evidence="11" id="KW-1185">Reference proteome</keyword>
<gene>
    <name evidence="10" type="ORF">M9Y10_015833</name>
</gene>
<evidence type="ECO:0000256" key="1">
    <source>
        <dbReference type="ARBA" id="ARBA00004196"/>
    </source>
</evidence>
<dbReference type="Proteomes" id="UP001470230">
    <property type="component" value="Unassembled WGS sequence"/>
</dbReference>
<keyword evidence="7" id="KW-0998">Cell outer membrane</keyword>
<feature type="signal peptide" evidence="9">
    <location>
        <begin position="1"/>
        <end position="17"/>
    </location>
</feature>
<feature type="transmembrane region" description="Helical" evidence="8">
    <location>
        <begin position="596"/>
        <end position="620"/>
    </location>
</feature>
<evidence type="ECO:0000256" key="6">
    <source>
        <dbReference type="ARBA" id="ARBA00023136"/>
    </source>
</evidence>
<dbReference type="InterPro" id="IPR006626">
    <property type="entry name" value="PbH1"/>
</dbReference>